<gene>
    <name evidence="14" type="ORF">PAC_00412</name>
</gene>
<evidence type="ECO:0000256" key="8">
    <source>
        <dbReference type="ARBA" id="ARBA00023242"/>
    </source>
</evidence>
<dbReference type="GO" id="GO:0140078">
    <property type="term" value="F:class I DNA-(apurinic or apyrimidinic site) endonuclease activity"/>
    <property type="evidence" value="ECO:0007669"/>
    <property type="project" value="UniProtKB-EC"/>
</dbReference>
<dbReference type="InterPro" id="IPR023170">
    <property type="entry name" value="HhH_base_excis_C"/>
</dbReference>
<dbReference type="SUPFAM" id="SSF55945">
    <property type="entry name" value="TATA-box binding protein-like"/>
    <property type="match status" value="1"/>
</dbReference>
<organism evidence="14 15">
    <name type="scientific">Phialocephala subalpina</name>
    <dbReference type="NCBI Taxonomy" id="576137"/>
    <lineage>
        <taxon>Eukaryota</taxon>
        <taxon>Fungi</taxon>
        <taxon>Dikarya</taxon>
        <taxon>Ascomycota</taxon>
        <taxon>Pezizomycotina</taxon>
        <taxon>Leotiomycetes</taxon>
        <taxon>Helotiales</taxon>
        <taxon>Mollisiaceae</taxon>
        <taxon>Phialocephala</taxon>
        <taxon>Phialocephala fortinii species complex</taxon>
    </lineage>
</organism>
<evidence type="ECO:0000256" key="10">
    <source>
        <dbReference type="ARBA" id="ARBA00023295"/>
    </source>
</evidence>
<dbReference type="EC" id="4.2.99.18" evidence="3"/>
<dbReference type="CDD" id="cd00056">
    <property type="entry name" value="ENDO3c"/>
    <property type="match status" value="1"/>
</dbReference>
<evidence type="ECO:0000256" key="2">
    <source>
        <dbReference type="ARBA" id="ARBA00010679"/>
    </source>
</evidence>
<dbReference type="SMART" id="SM00478">
    <property type="entry name" value="ENDO3c"/>
    <property type="match status" value="1"/>
</dbReference>
<dbReference type="EMBL" id="FJOG01000001">
    <property type="protein sequence ID" value="CZR50539.1"/>
    <property type="molecule type" value="Genomic_DNA"/>
</dbReference>
<comment type="similarity">
    <text evidence="2">Belongs to the type-1 OGG1 family.</text>
</comment>
<dbReference type="OrthoDB" id="238681at2759"/>
<dbReference type="GO" id="GO:0003684">
    <property type="term" value="F:damaged DNA binding"/>
    <property type="evidence" value="ECO:0007669"/>
    <property type="project" value="InterPro"/>
</dbReference>
<dbReference type="AlphaFoldDB" id="A0A1L7WCX1"/>
<keyword evidence="4" id="KW-0227">DNA damage</keyword>
<feature type="domain" description="HhH-GPD" evidence="13">
    <location>
        <begin position="144"/>
        <end position="323"/>
    </location>
</feature>
<dbReference type="Gene3D" id="1.10.1670.10">
    <property type="entry name" value="Helix-hairpin-Helix base-excision DNA repair enzymes (C-terminal)"/>
    <property type="match status" value="1"/>
</dbReference>
<dbReference type="InterPro" id="IPR003265">
    <property type="entry name" value="HhH-GPD_domain"/>
</dbReference>
<dbReference type="FunFam" id="1.10.1670.10:FF:000005">
    <property type="entry name" value="N-glycosylase/DNA lyase OGG1"/>
    <property type="match status" value="1"/>
</dbReference>
<dbReference type="PANTHER" id="PTHR10242">
    <property type="entry name" value="8-OXOGUANINE DNA GLYCOSYLASE"/>
    <property type="match status" value="1"/>
</dbReference>
<keyword evidence="6" id="KW-0234">DNA repair</keyword>
<keyword evidence="5" id="KW-0378">Hydrolase</keyword>
<evidence type="ECO:0000256" key="12">
    <source>
        <dbReference type="SAM" id="MobiDB-lite"/>
    </source>
</evidence>
<dbReference type="InterPro" id="IPR011257">
    <property type="entry name" value="DNA_glycosylase"/>
</dbReference>
<evidence type="ECO:0000256" key="5">
    <source>
        <dbReference type="ARBA" id="ARBA00022801"/>
    </source>
</evidence>
<dbReference type="Pfam" id="PF07934">
    <property type="entry name" value="OGG_N"/>
    <property type="match status" value="1"/>
</dbReference>
<dbReference type="SUPFAM" id="SSF48150">
    <property type="entry name" value="DNA-glycosylase"/>
    <property type="match status" value="1"/>
</dbReference>
<keyword evidence="10" id="KW-0326">Glycosidase</keyword>
<keyword evidence="15" id="KW-1185">Reference proteome</keyword>
<keyword evidence="9" id="KW-0511">Multifunctional enzyme</keyword>
<dbReference type="Gene3D" id="1.10.340.30">
    <property type="entry name" value="Hypothetical protein, domain 2"/>
    <property type="match status" value="1"/>
</dbReference>
<keyword evidence="7 14" id="KW-0456">Lyase</keyword>
<evidence type="ECO:0000313" key="14">
    <source>
        <dbReference type="EMBL" id="CZR50539.1"/>
    </source>
</evidence>
<proteinExistence type="inferred from homology"/>
<comment type="catalytic activity">
    <reaction evidence="11">
        <text>2'-deoxyribonucleotide-(2'-deoxyribose 5'-phosphate)-2'-deoxyribonucleotide-DNA = a 3'-end 2'-deoxyribonucleotide-(2,3-dehydro-2,3-deoxyribose 5'-phosphate)-DNA + a 5'-end 5'-phospho-2'-deoxyribonucleoside-DNA + H(+)</text>
        <dbReference type="Rhea" id="RHEA:66592"/>
        <dbReference type="Rhea" id="RHEA-COMP:13180"/>
        <dbReference type="Rhea" id="RHEA-COMP:16897"/>
        <dbReference type="Rhea" id="RHEA-COMP:17067"/>
        <dbReference type="ChEBI" id="CHEBI:15378"/>
        <dbReference type="ChEBI" id="CHEBI:136412"/>
        <dbReference type="ChEBI" id="CHEBI:157695"/>
        <dbReference type="ChEBI" id="CHEBI:167181"/>
        <dbReference type="EC" id="4.2.99.18"/>
    </reaction>
</comment>
<dbReference type="Gene3D" id="3.30.310.40">
    <property type="match status" value="1"/>
</dbReference>
<dbReference type="Pfam" id="PF00730">
    <property type="entry name" value="HhH-GPD"/>
    <property type="match status" value="1"/>
</dbReference>
<protein>
    <recommendedName>
        <fullName evidence="3">DNA-(apurinic or apyrimidinic site) lyase</fullName>
        <ecNumber evidence="3">4.2.99.18</ecNumber>
    </recommendedName>
</protein>
<evidence type="ECO:0000259" key="13">
    <source>
        <dbReference type="SMART" id="SM00478"/>
    </source>
</evidence>
<dbReference type="GO" id="GO:0006289">
    <property type="term" value="P:nucleotide-excision repair"/>
    <property type="evidence" value="ECO:0007669"/>
    <property type="project" value="InterPro"/>
</dbReference>
<evidence type="ECO:0000256" key="4">
    <source>
        <dbReference type="ARBA" id="ARBA00022763"/>
    </source>
</evidence>
<dbReference type="STRING" id="576137.A0A1L7WCX1"/>
<reference evidence="14 15" key="1">
    <citation type="submission" date="2016-03" db="EMBL/GenBank/DDBJ databases">
        <authorList>
            <person name="Ploux O."/>
        </authorList>
    </citation>
    <scope>NUCLEOTIDE SEQUENCE [LARGE SCALE GENOMIC DNA]</scope>
    <source>
        <strain evidence="14 15">UAMH 11012</strain>
    </source>
</reference>
<dbReference type="GO" id="GO:0006285">
    <property type="term" value="P:base-excision repair, AP site formation"/>
    <property type="evidence" value="ECO:0007669"/>
    <property type="project" value="TreeGrafter"/>
</dbReference>
<accession>A0A1L7WCX1</accession>
<comment type="subcellular location">
    <subcellularLocation>
        <location evidence="1">Nucleus</location>
    </subcellularLocation>
</comment>
<evidence type="ECO:0000313" key="15">
    <source>
        <dbReference type="Proteomes" id="UP000184330"/>
    </source>
</evidence>
<evidence type="ECO:0000256" key="1">
    <source>
        <dbReference type="ARBA" id="ARBA00004123"/>
    </source>
</evidence>
<evidence type="ECO:0000256" key="3">
    <source>
        <dbReference type="ARBA" id="ARBA00012720"/>
    </source>
</evidence>
<name>A0A1L7WCX1_9HELO</name>
<feature type="region of interest" description="Disordered" evidence="12">
    <location>
        <begin position="383"/>
        <end position="405"/>
    </location>
</feature>
<dbReference type="InterPro" id="IPR012904">
    <property type="entry name" value="OGG_N"/>
</dbReference>
<dbReference type="PANTHER" id="PTHR10242:SF2">
    <property type="entry name" value="N-GLYCOSYLASE_DNA LYASE"/>
    <property type="match status" value="1"/>
</dbReference>
<dbReference type="GO" id="GO:0005634">
    <property type="term" value="C:nucleus"/>
    <property type="evidence" value="ECO:0007669"/>
    <property type="project" value="UniProtKB-SubCell"/>
</dbReference>
<dbReference type="InterPro" id="IPR052054">
    <property type="entry name" value="Oxidative_DNA_repair_enzyme"/>
</dbReference>
<dbReference type="GO" id="GO:0034039">
    <property type="term" value="F:8-oxo-7,8-dihydroguanine DNA N-glycosylase activity"/>
    <property type="evidence" value="ECO:0007669"/>
    <property type="project" value="TreeGrafter"/>
</dbReference>
<evidence type="ECO:0000256" key="7">
    <source>
        <dbReference type="ARBA" id="ARBA00023239"/>
    </source>
</evidence>
<sequence>MANLRVSEWRKLPVSLAELCIDTTLRCGQSFRWKKLRGDEWTCALHGRILSLKQDSTHLHYRTTRPNLSYPPSPPSSARSSAVEPEDEETKALLKHYFNLTPDLTALYEQWSLVDSNFKKRAPKFTGVRILKQDAWEALVGFICSSNNNIIRISQMVHNLCLHYGPLIGHIDDHAFHDFPTPESLTGPGVESHLRELGFGYRAGYIAKTAKMVAKEKPEGWLQSLCNTEPYDSNPDQKPLPEGGREGYRKAHEELLQLQGVGPKVADCVCLMGLGWGESVPVDTHVWQIAQRDYKFGKGKNKSLTKATYDAVGDHFRHLWGKEAGWAHSVLFAADLKTFSERLSTKVEVDVDEVKIKQEDGTVLDSKVVVKRQYIKEEVKEEPDDEKLAIITETSRSQRAKRRRL</sequence>
<evidence type="ECO:0000256" key="9">
    <source>
        <dbReference type="ARBA" id="ARBA00023268"/>
    </source>
</evidence>
<dbReference type="Proteomes" id="UP000184330">
    <property type="component" value="Unassembled WGS sequence"/>
</dbReference>
<keyword evidence="8" id="KW-0539">Nucleus</keyword>
<evidence type="ECO:0000256" key="11">
    <source>
        <dbReference type="ARBA" id="ARBA00044632"/>
    </source>
</evidence>
<feature type="region of interest" description="Disordered" evidence="12">
    <location>
        <begin position="63"/>
        <end position="85"/>
    </location>
</feature>
<evidence type="ECO:0000256" key="6">
    <source>
        <dbReference type="ARBA" id="ARBA00023204"/>
    </source>
</evidence>